<reference evidence="1 2" key="1">
    <citation type="submission" date="2012-06" db="EMBL/GenBank/DDBJ databases">
        <title>Finished chromosome of genome of Microcoleus sp. PCC 7113.</title>
        <authorList>
            <consortium name="US DOE Joint Genome Institute"/>
            <person name="Gugger M."/>
            <person name="Coursin T."/>
            <person name="Rippka R."/>
            <person name="Tandeau De Marsac N."/>
            <person name="Huntemann M."/>
            <person name="Wei C.-L."/>
            <person name="Han J."/>
            <person name="Detter J.C."/>
            <person name="Han C."/>
            <person name="Tapia R."/>
            <person name="Chen A."/>
            <person name="Kyrpides N."/>
            <person name="Mavromatis K."/>
            <person name="Markowitz V."/>
            <person name="Szeto E."/>
            <person name="Ivanova N."/>
            <person name="Pagani I."/>
            <person name="Pati A."/>
            <person name="Goodwin L."/>
            <person name="Nordberg H.P."/>
            <person name="Cantor M.N."/>
            <person name="Hua S.X."/>
            <person name="Woyke T."/>
            <person name="Kerfeld C.A."/>
        </authorList>
    </citation>
    <scope>NUCLEOTIDE SEQUENCE [LARGE SCALE GENOMIC DNA]</scope>
    <source>
        <strain evidence="1 2">PCC 7113</strain>
    </source>
</reference>
<protein>
    <submittedName>
        <fullName evidence="1">Uncharacterized protein</fullName>
    </submittedName>
</protein>
<evidence type="ECO:0000313" key="1">
    <source>
        <dbReference type="EMBL" id="AFZ19199.1"/>
    </source>
</evidence>
<name>K9WHF1_9CYAN</name>
<evidence type="ECO:0000313" key="2">
    <source>
        <dbReference type="Proteomes" id="UP000010471"/>
    </source>
</evidence>
<dbReference type="Proteomes" id="UP000010471">
    <property type="component" value="Chromosome"/>
</dbReference>
<sequence length="55" mass="6322">MPSESLNAFFTHLKNHSQNIEELRFRTLTGTKKINLFLFITANLDLTDVLVDQVS</sequence>
<dbReference type="HOGENOM" id="CLU_3027269_0_0_3"/>
<keyword evidence="2" id="KW-1185">Reference proteome</keyword>
<organism evidence="1 2">
    <name type="scientific">Allocoleopsis franciscana PCC 7113</name>
    <dbReference type="NCBI Taxonomy" id="1173027"/>
    <lineage>
        <taxon>Bacteria</taxon>
        <taxon>Bacillati</taxon>
        <taxon>Cyanobacteriota</taxon>
        <taxon>Cyanophyceae</taxon>
        <taxon>Coleofasciculales</taxon>
        <taxon>Coleofasciculaceae</taxon>
        <taxon>Allocoleopsis</taxon>
        <taxon>Allocoleopsis franciscana</taxon>
    </lineage>
</organism>
<dbReference type="KEGG" id="mic:Mic7113_3470"/>
<gene>
    <name evidence="1" type="ORF">Mic7113_3470</name>
</gene>
<dbReference type="AlphaFoldDB" id="K9WHF1"/>
<accession>K9WHF1</accession>
<proteinExistence type="predicted"/>
<dbReference type="EMBL" id="CP003630">
    <property type="protein sequence ID" value="AFZ19199.1"/>
    <property type="molecule type" value="Genomic_DNA"/>
</dbReference>